<evidence type="ECO:0000313" key="4">
    <source>
        <dbReference type="Proteomes" id="UP001217476"/>
    </source>
</evidence>
<organism evidence="3 4">
    <name type="scientific">Candidatus Devosia phytovorans</name>
    <dbReference type="NCBI Taxonomy" id="3121372"/>
    <lineage>
        <taxon>Bacteria</taxon>
        <taxon>Pseudomonadati</taxon>
        <taxon>Pseudomonadota</taxon>
        <taxon>Alphaproteobacteria</taxon>
        <taxon>Hyphomicrobiales</taxon>
        <taxon>Devosiaceae</taxon>
        <taxon>Devosia</taxon>
    </lineage>
</organism>
<dbReference type="GO" id="GO:0005975">
    <property type="term" value="P:carbohydrate metabolic process"/>
    <property type="evidence" value="ECO:0007669"/>
    <property type="project" value="InterPro"/>
</dbReference>
<dbReference type="EMBL" id="CP119312">
    <property type="protein sequence ID" value="WEK03790.1"/>
    <property type="molecule type" value="Genomic_DNA"/>
</dbReference>
<name>A0AAJ5VTB6_9HYPH</name>
<dbReference type="GO" id="GO:0016020">
    <property type="term" value="C:membrane"/>
    <property type="evidence" value="ECO:0007669"/>
    <property type="project" value="InterPro"/>
</dbReference>
<dbReference type="Pfam" id="PF01531">
    <property type="entry name" value="Glyco_transf_11"/>
    <property type="match status" value="1"/>
</dbReference>
<keyword evidence="2" id="KW-0808">Transferase</keyword>
<dbReference type="Proteomes" id="UP001217476">
    <property type="component" value="Chromosome"/>
</dbReference>
<evidence type="ECO:0000256" key="2">
    <source>
        <dbReference type="ARBA" id="ARBA00022679"/>
    </source>
</evidence>
<proteinExistence type="predicted"/>
<sequence length="297" mass="33583">MTEERLLQSLDNTFAVALSGGLGNQMFQYALGRSLALRRGAQLVLDTRPLDQDSQRSFALADFALEARPANAKQIAALPRPRHRRLRRLPQWPGSVRYVAEPGFAFAARILQTAAPAYLDGFWQSEKYFGDKAEAVRADFQLRQPLHPNRQAIAELIDNSQAVSVHVRRGDYVTNATANSYHGTCEPDWYRRARAIIEQHCAGARYFVFSDDPAWAQANLAMPASTCFVRPSNDGRDHEDLHLMARCRHHIVANSSFSWWGAWLNPAADKQVVAPAQWFRDATIDTRDLLPSQWLRL</sequence>
<dbReference type="PANTHER" id="PTHR11927">
    <property type="entry name" value="GALACTOSIDE 2-L-FUCOSYLTRANSFERASE"/>
    <property type="match status" value="1"/>
</dbReference>
<dbReference type="AlphaFoldDB" id="A0AAJ5VTB6"/>
<dbReference type="GO" id="GO:0008107">
    <property type="term" value="F:galactoside 2-alpha-L-fucosyltransferase activity"/>
    <property type="evidence" value="ECO:0007669"/>
    <property type="project" value="InterPro"/>
</dbReference>
<evidence type="ECO:0000313" key="3">
    <source>
        <dbReference type="EMBL" id="WEK03790.1"/>
    </source>
</evidence>
<gene>
    <name evidence="3" type="ORF">P0Y65_16580</name>
</gene>
<protein>
    <submittedName>
        <fullName evidence="3">Alpha-1,2-fucosyltransferase</fullName>
    </submittedName>
</protein>
<reference evidence="3" key="1">
    <citation type="submission" date="2023-03" db="EMBL/GenBank/DDBJ databases">
        <title>Andean soil-derived lignocellulolytic bacterial consortium as a source of novel taxa and putative plastic-active enzymes.</title>
        <authorList>
            <person name="Diaz-Garcia L."/>
            <person name="Chuvochina M."/>
            <person name="Feuerriegel G."/>
            <person name="Bunk B."/>
            <person name="Sproer C."/>
            <person name="Streit W.R."/>
            <person name="Rodriguez L.M."/>
            <person name="Overmann J."/>
            <person name="Jimenez D.J."/>
        </authorList>
    </citation>
    <scope>NUCLEOTIDE SEQUENCE</scope>
    <source>
        <strain evidence="3">MAG 4196</strain>
    </source>
</reference>
<dbReference type="CDD" id="cd11301">
    <property type="entry name" value="Fut1_Fut2_like"/>
    <property type="match status" value="1"/>
</dbReference>
<dbReference type="InterPro" id="IPR002516">
    <property type="entry name" value="Glyco_trans_11"/>
</dbReference>
<accession>A0AAJ5VTB6</accession>
<dbReference type="PANTHER" id="PTHR11927:SF9">
    <property type="entry name" value="L-FUCOSYLTRANSFERASE"/>
    <property type="match status" value="1"/>
</dbReference>
<evidence type="ECO:0000256" key="1">
    <source>
        <dbReference type="ARBA" id="ARBA00022676"/>
    </source>
</evidence>
<keyword evidence="1" id="KW-0328">Glycosyltransferase</keyword>